<evidence type="ECO:0000313" key="2">
    <source>
        <dbReference type="EMBL" id="TCO34941.1"/>
    </source>
</evidence>
<dbReference type="Proteomes" id="UP000294862">
    <property type="component" value="Unassembled WGS sequence"/>
</dbReference>
<gene>
    <name evidence="2" type="ORF">EV148_1153</name>
</gene>
<reference evidence="2 3" key="1">
    <citation type="journal article" date="2015" name="Stand. Genomic Sci.">
        <title>Genomic Encyclopedia of Bacterial and Archaeal Type Strains, Phase III: the genomes of soil and plant-associated and newly described type strains.</title>
        <authorList>
            <person name="Whitman W.B."/>
            <person name="Woyke T."/>
            <person name="Klenk H.P."/>
            <person name="Zhou Y."/>
            <person name="Lilburn T.G."/>
            <person name="Beck B.J."/>
            <person name="De Vos P."/>
            <person name="Vandamme P."/>
            <person name="Eisen J.A."/>
            <person name="Garrity G."/>
            <person name="Hugenholtz P."/>
            <person name="Kyrpides N.C."/>
        </authorList>
    </citation>
    <scope>NUCLEOTIDE SEQUENCE [LARGE SCALE GENOMIC DNA]</scope>
    <source>
        <strain evidence="2 3">A3</strain>
    </source>
</reference>
<dbReference type="AlphaFoldDB" id="A0A4R2HU55"/>
<name>A0A4R2HU55_9GAMM</name>
<feature type="transmembrane region" description="Helical" evidence="1">
    <location>
        <begin position="63"/>
        <end position="84"/>
    </location>
</feature>
<dbReference type="RefSeq" id="WP_132000162.1">
    <property type="nucleotide sequence ID" value="NZ_JACGXM010000013.1"/>
</dbReference>
<protein>
    <submittedName>
        <fullName evidence="2">Putative transmembrane protein PGPGW</fullName>
    </submittedName>
</protein>
<proteinExistence type="predicted"/>
<organism evidence="2 3">
    <name type="scientific">Dokdonella fugitiva</name>
    <dbReference type="NCBI Taxonomy" id="328517"/>
    <lineage>
        <taxon>Bacteria</taxon>
        <taxon>Pseudomonadati</taxon>
        <taxon>Pseudomonadota</taxon>
        <taxon>Gammaproteobacteria</taxon>
        <taxon>Lysobacterales</taxon>
        <taxon>Rhodanobacteraceae</taxon>
        <taxon>Dokdonella</taxon>
    </lineage>
</organism>
<keyword evidence="1" id="KW-0472">Membrane</keyword>
<keyword evidence="3" id="KW-1185">Reference proteome</keyword>
<evidence type="ECO:0000313" key="3">
    <source>
        <dbReference type="Proteomes" id="UP000294862"/>
    </source>
</evidence>
<dbReference type="Pfam" id="PF09656">
    <property type="entry name" value="PGPGW"/>
    <property type="match status" value="1"/>
</dbReference>
<accession>A0A4R2HU55</accession>
<sequence>MFDTLKARWRAFIAVPRGERFLAHHRRAHRDGAAGWVRYAVMAGASLMIVVGIAMLVLPGPGLLVMLAGAVLLAEESAFVARVMDRIDLAVARAGRRWRRGLRAEG</sequence>
<dbReference type="EMBL" id="SLWQ01000015">
    <property type="protein sequence ID" value="TCO34941.1"/>
    <property type="molecule type" value="Genomic_DNA"/>
</dbReference>
<comment type="caution">
    <text evidence="2">The sequence shown here is derived from an EMBL/GenBank/DDBJ whole genome shotgun (WGS) entry which is preliminary data.</text>
</comment>
<feature type="transmembrane region" description="Helical" evidence="1">
    <location>
        <begin position="36"/>
        <end position="57"/>
    </location>
</feature>
<keyword evidence="1" id="KW-1133">Transmembrane helix</keyword>
<keyword evidence="1 2" id="KW-0812">Transmembrane</keyword>
<dbReference type="InterPro" id="IPR019099">
    <property type="entry name" value="Uncharacterised_PGPGW_TM"/>
</dbReference>
<evidence type="ECO:0000256" key="1">
    <source>
        <dbReference type="SAM" id="Phobius"/>
    </source>
</evidence>